<feature type="domain" description="Tf2-1-like SH3-like" evidence="1">
    <location>
        <begin position="8"/>
        <end position="55"/>
    </location>
</feature>
<proteinExistence type="predicted"/>
<dbReference type="Proteomes" id="UP000087766">
    <property type="component" value="Unplaced"/>
</dbReference>
<evidence type="ECO:0000313" key="2">
    <source>
        <dbReference type="Proteomes" id="UP000087766"/>
    </source>
</evidence>
<dbReference type="Pfam" id="PF24626">
    <property type="entry name" value="SH3_Tf2-1"/>
    <property type="match status" value="1"/>
</dbReference>
<reference evidence="3" key="1">
    <citation type="submission" date="2025-08" db="UniProtKB">
        <authorList>
            <consortium name="RefSeq"/>
        </authorList>
    </citation>
    <scope>IDENTIFICATION</scope>
    <source>
        <tissue evidence="3">Leaf</tissue>
    </source>
</reference>
<evidence type="ECO:0000259" key="1">
    <source>
        <dbReference type="Pfam" id="PF24626"/>
    </source>
</evidence>
<name>A0A3Q0ETT0_VIGRR</name>
<gene>
    <name evidence="3" type="primary">LOC111241112</name>
</gene>
<dbReference type="AlphaFoldDB" id="A0A3Q0ETT0"/>
<dbReference type="InterPro" id="IPR056924">
    <property type="entry name" value="SH3_Tf2-1"/>
</dbReference>
<dbReference type="KEGG" id="vra:111241112"/>
<dbReference type="GeneID" id="111241112"/>
<dbReference type="PANTHER" id="PTHR46148">
    <property type="entry name" value="CHROMO DOMAIN-CONTAINING PROTEIN"/>
    <property type="match status" value="1"/>
</dbReference>
<protein>
    <submittedName>
        <fullName evidence="3">Uncharacterized protein LOC111241112</fullName>
    </submittedName>
</protein>
<keyword evidence="2" id="KW-1185">Reference proteome</keyword>
<organism evidence="2 3">
    <name type="scientific">Vigna radiata var. radiata</name>
    <name type="common">Mung bean</name>
    <name type="synonym">Phaseolus aureus</name>
    <dbReference type="NCBI Taxonomy" id="3916"/>
    <lineage>
        <taxon>Eukaryota</taxon>
        <taxon>Viridiplantae</taxon>
        <taxon>Streptophyta</taxon>
        <taxon>Embryophyta</taxon>
        <taxon>Tracheophyta</taxon>
        <taxon>Spermatophyta</taxon>
        <taxon>Magnoliopsida</taxon>
        <taxon>eudicotyledons</taxon>
        <taxon>Gunneridae</taxon>
        <taxon>Pentapetalae</taxon>
        <taxon>rosids</taxon>
        <taxon>fabids</taxon>
        <taxon>Fabales</taxon>
        <taxon>Fabaceae</taxon>
        <taxon>Papilionoideae</taxon>
        <taxon>50 kb inversion clade</taxon>
        <taxon>NPAAA clade</taxon>
        <taxon>indigoferoid/millettioid clade</taxon>
        <taxon>Phaseoleae</taxon>
        <taxon>Vigna</taxon>
    </lineage>
</organism>
<accession>A0A3Q0ETT0</accession>
<dbReference type="RefSeq" id="XP_022633617.1">
    <property type="nucleotide sequence ID" value="XM_022777896.1"/>
</dbReference>
<dbReference type="OrthoDB" id="1633836at2759"/>
<evidence type="ECO:0000313" key="3">
    <source>
        <dbReference type="RefSeq" id="XP_022633617.1"/>
    </source>
</evidence>
<sequence length="130" mass="14959">MAGVGRVVRPKKLSPRFLGPYQILRRIRPVTYEIALPPQLSNLHSVFHVSQLRKYIADRSHVLEVDDIQIKGDCSVELQPARVEEFMTKRPSGKATSLIKVIWDDRTSDATWEKEKDMKTSYHHLFSGKS</sequence>
<dbReference type="PANTHER" id="PTHR46148:SF60">
    <property type="entry name" value="CHROMO DOMAIN-CONTAINING PROTEIN"/>
    <property type="match status" value="1"/>
</dbReference>